<dbReference type="InterPro" id="IPR041687">
    <property type="entry name" value="HTH_46"/>
</dbReference>
<evidence type="ECO:0000259" key="1">
    <source>
        <dbReference type="Pfam" id="PF15977"/>
    </source>
</evidence>
<dbReference type="Pfam" id="PF15977">
    <property type="entry name" value="HTH_46"/>
    <property type="match status" value="1"/>
</dbReference>
<reference evidence="2" key="1">
    <citation type="submission" date="2019-11" db="EMBL/GenBank/DDBJ databases">
        <authorList>
            <person name="Feng L."/>
        </authorList>
    </citation>
    <scope>NUCLEOTIDE SEQUENCE</scope>
    <source>
        <strain evidence="2">KOxytocaLFYP65</strain>
    </source>
</reference>
<proteinExistence type="predicted"/>
<dbReference type="InterPro" id="IPR014710">
    <property type="entry name" value="RmlC-like_jellyroll"/>
</dbReference>
<accession>A0A6N2YFB7</accession>
<protein>
    <submittedName>
        <fullName evidence="2">Putative DNA-binding transcriptional regulator</fullName>
    </submittedName>
</protein>
<dbReference type="Gene3D" id="2.60.120.10">
    <property type="entry name" value="Jelly Rolls"/>
    <property type="match status" value="1"/>
</dbReference>
<dbReference type="AlphaFoldDB" id="A0A6N2YFB7"/>
<dbReference type="EMBL" id="CACRTM010000013">
    <property type="protein sequence ID" value="VYT64646.1"/>
    <property type="molecule type" value="Genomic_DNA"/>
</dbReference>
<evidence type="ECO:0000313" key="2">
    <source>
        <dbReference type="EMBL" id="VYT64646.1"/>
    </source>
</evidence>
<keyword evidence="2" id="KW-0238">DNA-binding</keyword>
<name>A0A6N2YFB7_KLEOX</name>
<feature type="domain" description="IprA winged helix-turn-helix" evidence="1">
    <location>
        <begin position="169"/>
        <end position="235"/>
    </location>
</feature>
<sequence length="238" mass="26758">MIMVFNEKMKVDIAENDNENTLHSYLFSQQAKPYAALDALFSALWSFGKPFNLNPGDEFLLNSSGESKIVLLQSGIFSFCRCGSGLHVCSAFAPSIVGLVDSYGVTYDVPTRPEHFLVAETECSGRAVSLPDFIKTVDECDLWHDVARILAYRLMVMSVRDRELVGVDSYLKVRALLIELWAYASEYRQSINVLNFIQRRTGISRSRTMKLLSELKKGGYISIDGGRLLDMKKLPTAY</sequence>
<organism evidence="2">
    <name type="scientific">Klebsiella oxytoca</name>
    <dbReference type="NCBI Taxonomy" id="571"/>
    <lineage>
        <taxon>Bacteria</taxon>
        <taxon>Pseudomonadati</taxon>
        <taxon>Pseudomonadota</taxon>
        <taxon>Gammaproteobacteria</taxon>
        <taxon>Enterobacterales</taxon>
        <taxon>Enterobacteriaceae</taxon>
        <taxon>Klebsiella/Raoultella group</taxon>
        <taxon>Klebsiella</taxon>
    </lineage>
</organism>
<gene>
    <name evidence="2" type="ORF">KOLFYP65_03036</name>
</gene>
<dbReference type="GO" id="GO:0003677">
    <property type="term" value="F:DNA binding"/>
    <property type="evidence" value="ECO:0007669"/>
    <property type="project" value="UniProtKB-KW"/>
</dbReference>
<dbReference type="RefSeq" id="WP_168217150.1">
    <property type="nucleotide sequence ID" value="NZ_CACRTM010000013.1"/>
</dbReference>